<dbReference type="Proteomes" id="UP000176741">
    <property type="component" value="Unassembled WGS sequence"/>
</dbReference>
<gene>
    <name evidence="1" type="ORF">A2771_03755</name>
</gene>
<name>A0A1F7Y0J6_9BACT</name>
<proteinExistence type="predicted"/>
<evidence type="ECO:0000313" key="1">
    <source>
        <dbReference type="EMBL" id="OGM20847.1"/>
    </source>
</evidence>
<dbReference type="AlphaFoldDB" id="A0A1F7Y0J6"/>
<organism evidence="1 2">
    <name type="scientific">Candidatus Woesebacteria bacterium RIFCSPHIGHO2_01_FULL_38_26b</name>
    <dbReference type="NCBI Taxonomy" id="1802491"/>
    <lineage>
        <taxon>Bacteria</taxon>
        <taxon>Candidatus Woeseibacteriota</taxon>
    </lineage>
</organism>
<comment type="caution">
    <text evidence="1">The sequence shown here is derived from an EMBL/GenBank/DDBJ whole genome shotgun (WGS) entry which is preliminary data.</text>
</comment>
<reference evidence="1 2" key="1">
    <citation type="journal article" date="2016" name="Nat. Commun.">
        <title>Thousands of microbial genomes shed light on interconnected biogeochemical processes in an aquifer system.</title>
        <authorList>
            <person name="Anantharaman K."/>
            <person name="Brown C.T."/>
            <person name="Hug L.A."/>
            <person name="Sharon I."/>
            <person name="Castelle C.J."/>
            <person name="Probst A.J."/>
            <person name="Thomas B.C."/>
            <person name="Singh A."/>
            <person name="Wilkins M.J."/>
            <person name="Karaoz U."/>
            <person name="Brodie E.L."/>
            <person name="Williams K.H."/>
            <person name="Hubbard S.S."/>
            <person name="Banfield J.F."/>
        </authorList>
    </citation>
    <scope>NUCLEOTIDE SEQUENCE [LARGE SCALE GENOMIC DNA]</scope>
</reference>
<protein>
    <submittedName>
        <fullName evidence="1">Uncharacterized protein</fullName>
    </submittedName>
</protein>
<accession>A0A1F7Y0J6</accession>
<sequence length="291" mass="33633">MLRKKRALALFIFFLSGFFLLKVGVIYSQDTKPSSQVDTSRLDKAYEDYSQQFEEYQTAHSDYVVKKAQYLRFKTLTSKSDAYDATLLMLQKRDDVVVSYIRILKTKLDVVIGITSLRREALQIRLDDEIGWFLDHKNKLSSAGTLEDLVVDSNDAKVRFDSGGPLFYESMANMSFGRVVDFQERLTDLFSSIKDKVEDIKSEQREDYILSERKLQNIDRWILESDNRIQRGVEKQTKGETDMLTFISTEMSGALGDYNTTLTSLTEAQIYYKEAGAFLREVIREIKIAEE</sequence>
<evidence type="ECO:0000313" key="2">
    <source>
        <dbReference type="Proteomes" id="UP000176741"/>
    </source>
</evidence>
<dbReference type="EMBL" id="MGGD01000025">
    <property type="protein sequence ID" value="OGM20847.1"/>
    <property type="molecule type" value="Genomic_DNA"/>
</dbReference>